<name>A0A6I4WA18_9ACTN</name>
<comment type="caution">
    <text evidence="3">The sequence shown here is derived from an EMBL/GenBank/DDBJ whole genome shotgun (WGS) entry which is preliminary data.</text>
</comment>
<evidence type="ECO:0000256" key="1">
    <source>
        <dbReference type="SAM" id="Phobius"/>
    </source>
</evidence>
<dbReference type="Pfam" id="PF13400">
    <property type="entry name" value="Tad"/>
    <property type="match status" value="1"/>
</dbReference>
<keyword evidence="4" id="KW-1185">Reference proteome</keyword>
<keyword evidence="1" id="KW-1133">Transmembrane helix</keyword>
<dbReference type="OrthoDB" id="3538322at2"/>
<evidence type="ECO:0000259" key="2">
    <source>
        <dbReference type="Pfam" id="PF13400"/>
    </source>
</evidence>
<accession>A0A6I4WA18</accession>
<feature type="domain" description="Putative Flp pilus-assembly TadG-like N-terminal" evidence="2">
    <location>
        <begin position="18"/>
        <end position="64"/>
    </location>
</feature>
<proteinExistence type="predicted"/>
<dbReference type="AlphaFoldDB" id="A0A6I4WA18"/>
<keyword evidence="1" id="KW-0472">Membrane</keyword>
<reference evidence="3 4" key="1">
    <citation type="submission" date="2019-12" db="EMBL/GenBank/DDBJ databases">
        <title>Nocardia macrotermitis sp. nov. and Nocardia aurantia sp. nov., isolated from the gut of the fungus growing-termite Macrotermes natalensis.</title>
        <authorList>
            <person name="Christine B."/>
            <person name="Rene B."/>
        </authorList>
    </citation>
    <scope>NUCLEOTIDE SEQUENCE [LARGE SCALE GENOMIC DNA]</scope>
    <source>
        <strain evidence="3 4">DSM 102126</strain>
    </source>
</reference>
<dbReference type="RefSeq" id="WP_161103692.1">
    <property type="nucleotide sequence ID" value="NZ_JBHLYI010000006.1"/>
</dbReference>
<dbReference type="EMBL" id="WUTW01000002">
    <property type="protein sequence ID" value="MXQ65620.1"/>
    <property type="molecule type" value="Genomic_DNA"/>
</dbReference>
<dbReference type="Proteomes" id="UP000431901">
    <property type="component" value="Unassembled WGS sequence"/>
</dbReference>
<evidence type="ECO:0000313" key="3">
    <source>
        <dbReference type="EMBL" id="MXQ65620.1"/>
    </source>
</evidence>
<organism evidence="3 4">
    <name type="scientific">Actinomadura rayongensis</name>
    <dbReference type="NCBI Taxonomy" id="1429076"/>
    <lineage>
        <taxon>Bacteria</taxon>
        <taxon>Bacillati</taxon>
        <taxon>Actinomycetota</taxon>
        <taxon>Actinomycetes</taxon>
        <taxon>Streptosporangiales</taxon>
        <taxon>Thermomonosporaceae</taxon>
        <taxon>Actinomadura</taxon>
    </lineage>
</organism>
<evidence type="ECO:0000313" key="4">
    <source>
        <dbReference type="Proteomes" id="UP000431901"/>
    </source>
</evidence>
<dbReference type="InterPro" id="IPR028087">
    <property type="entry name" value="Tad_N"/>
</dbReference>
<sequence>MINFLRYRTALMADNDRGGISLFVITTAIAIILAAGLVADGGRKLRAASEATAVAEEAARAGAGQLDTDQLRANGAWRVSADDAIAAANHYLTSGGYTGTAAVVDDGQSVRVTVTITRPTLIIQAIGIDNVTVTKTAEADLVHGVNGEGQ</sequence>
<gene>
    <name evidence="3" type="ORF">GQ466_16445</name>
</gene>
<protein>
    <recommendedName>
        <fullName evidence="2">Putative Flp pilus-assembly TadG-like N-terminal domain-containing protein</fullName>
    </recommendedName>
</protein>
<keyword evidence="1" id="KW-0812">Transmembrane</keyword>
<feature type="transmembrane region" description="Helical" evidence="1">
    <location>
        <begin position="20"/>
        <end position="39"/>
    </location>
</feature>